<protein>
    <recommendedName>
        <fullName evidence="3">dolichol kinase</fullName>
        <ecNumber evidence="3">2.7.1.108</ecNumber>
    </recommendedName>
</protein>
<dbReference type="OMA" id="AWVITIN"/>
<keyword evidence="4 11" id="KW-0808">Transferase</keyword>
<evidence type="ECO:0000256" key="7">
    <source>
        <dbReference type="ARBA" id="ARBA00022824"/>
    </source>
</evidence>
<feature type="transmembrane region" description="Helical" evidence="10">
    <location>
        <begin position="372"/>
        <end position="399"/>
    </location>
</feature>
<dbReference type="GO" id="GO:0043048">
    <property type="term" value="P:dolichyl monophosphate biosynthetic process"/>
    <property type="evidence" value="ECO:0007669"/>
    <property type="project" value="TreeGrafter"/>
</dbReference>
<feature type="transmembrane region" description="Helical" evidence="10">
    <location>
        <begin position="14"/>
        <end position="33"/>
    </location>
</feature>
<evidence type="ECO:0000256" key="9">
    <source>
        <dbReference type="ARBA" id="ARBA00023136"/>
    </source>
</evidence>
<dbReference type="GO" id="GO:0005789">
    <property type="term" value="C:endoplasmic reticulum membrane"/>
    <property type="evidence" value="ECO:0007669"/>
    <property type="project" value="UniProtKB-SubCell"/>
</dbReference>
<evidence type="ECO:0000256" key="2">
    <source>
        <dbReference type="ARBA" id="ARBA00010794"/>
    </source>
</evidence>
<dbReference type="PANTHER" id="PTHR13205:SF15">
    <property type="entry name" value="DOLICHOL KINASE"/>
    <property type="match status" value="1"/>
</dbReference>
<dbReference type="STRING" id="130081.M2XVB5"/>
<dbReference type="GO" id="GO:0004168">
    <property type="term" value="F:dolichol kinase activity"/>
    <property type="evidence" value="ECO:0007669"/>
    <property type="project" value="UniProtKB-EC"/>
</dbReference>
<dbReference type="Gramene" id="EME27603">
    <property type="protein sequence ID" value="EME27603"/>
    <property type="gene ID" value="Gasu_48960"/>
</dbReference>
<feature type="transmembrane region" description="Helical" evidence="10">
    <location>
        <begin position="154"/>
        <end position="174"/>
    </location>
</feature>
<accession>M2XVB5</accession>
<evidence type="ECO:0000256" key="5">
    <source>
        <dbReference type="ARBA" id="ARBA00022692"/>
    </source>
</evidence>
<feature type="transmembrane region" description="Helical" evidence="10">
    <location>
        <begin position="291"/>
        <end position="313"/>
    </location>
</feature>
<evidence type="ECO:0000256" key="10">
    <source>
        <dbReference type="SAM" id="Phobius"/>
    </source>
</evidence>
<keyword evidence="7" id="KW-0256">Endoplasmic reticulum</keyword>
<feature type="transmembrane region" description="Helical" evidence="10">
    <location>
        <begin position="119"/>
        <end position="142"/>
    </location>
</feature>
<evidence type="ECO:0000256" key="8">
    <source>
        <dbReference type="ARBA" id="ARBA00022989"/>
    </source>
</evidence>
<dbReference type="KEGG" id="gsl:Gasu_48960"/>
<keyword evidence="11" id="KW-0548">Nucleotidyltransferase</keyword>
<gene>
    <name evidence="11" type="ORF">Gasu_48960</name>
</gene>
<feature type="transmembrane region" description="Helical" evidence="10">
    <location>
        <begin position="251"/>
        <end position="270"/>
    </location>
</feature>
<dbReference type="RefSeq" id="XP_005704123.1">
    <property type="nucleotide sequence ID" value="XM_005704066.1"/>
</dbReference>
<evidence type="ECO:0000313" key="11">
    <source>
        <dbReference type="EMBL" id="EME27603.1"/>
    </source>
</evidence>
<keyword evidence="12" id="KW-1185">Reference proteome</keyword>
<dbReference type="OrthoDB" id="377083at2759"/>
<evidence type="ECO:0000256" key="1">
    <source>
        <dbReference type="ARBA" id="ARBA00004477"/>
    </source>
</evidence>
<evidence type="ECO:0000256" key="4">
    <source>
        <dbReference type="ARBA" id="ARBA00022679"/>
    </source>
</evidence>
<evidence type="ECO:0000256" key="6">
    <source>
        <dbReference type="ARBA" id="ARBA00022777"/>
    </source>
</evidence>
<comment type="similarity">
    <text evidence="2">Belongs to the polyprenol kinase family.</text>
</comment>
<evidence type="ECO:0000313" key="12">
    <source>
        <dbReference type="Proteomes" id="UP000030680"/>
    </source>
</evidence>
<name>M2XVB5_GALSU</name>
<dbReference type="EMBL" id="KB454530">
    <property type="protein sequence ID" value="EME27603.1"/>
    <property type="molecule type" value="Genomic_DNA"/>
</dbReference>
<reference evidence="12" key="1">
    <citation type="journal article" date="2013" name="Science">
        <title>Gene transfer from bacteria and archaea facilitated evolution of an extremophilic eukaryote.</title>
        <authorList>
            <person name="Schonknecht G."/>
            <person name="Chen W.H."/>
            <person name="Ternes C.M."/>
            <person name="Barbier G.G."/>
            <person name="Shrestha R.P."/>
            <person name="Stanke M."/>
            <person name="Brautigam A."/>
            <person name="Baker B.J."/>
            <person name="Banfield J.F."/>
            <person name="Garavito R.M."/>
            <person name="Carr K."/>
            <person name="Wilkerson C."/>
            <person name="Rensing S.A."/>
            <person name="Gagneul D."/>
            <person name="Dickenson N.E."/>
            <person name="Oesterhelt C."/>
            <person name="Lercher M.J."/>
            <person name="Weber A.P."/>
        </authorList>
    </citation>
    <scope>NUCLEOTIDE SEQUENCE [LARGE SCALE GENOMIC DNA]</scope>
    <source>
        <strain evidence="12">074W</strain>
    </source>
</reference>
<dbReference type="PANTHER" id="PTHR13205">
    <property type="entry name" value="TRANSMEMBRANE PROTEIN 15-RELATED"/>
    <property type="match status" value="1"/>
</dbReference>
<dbReference type="GO" id="GO:0016779">
    <property type="term" value="F:nucleotidyltransferase activity"/>
    <property type="evidence" value="ECO:0007669"/>
    <property type="project" value="UniProtKB-KW"/>
</dbReference>
<feature type="transmembrane region" description="Helical" evidence="10">
    <location>
        <begin position="212"/>
        <end position="231"/>
    </location>
</feature>
<comment type="subcellular location">
    <subcellularLocation>
        <location evidence="1">Endoplasmic reticulum membrane</location>
        <topology evidence="1">Multi-pass membrane protein</topology>
    </subcellularLocation>
</comment>
<feature type="transmembrane region" description="Helical" evidence="10">
    <location>
        <begin position="95"/>
        <end position="113"/>
    </location>
</feature>
<organism evidence="11 12">
    <name type="scientific">Galdieria sulphuraria</name>
    <name type="common">Red alga</name>
    <dbReference type="NCBI Taxonomy" id="130081"/>
    <lineage>
        <taxon>Eukaryota</taxon>
        <taxon>Rhodophyta</taxon>
        <taxon>Bangiophyceae</taxon>
        <taxon>Galdieriales</taxon>
        <taxon>Galdieriaceae</taxon>
        <taxon>Galdieria</taxon>
    </lineage>
</organism>
<keyword evidence="8 10" id="KW-1133">Transmembrane helix</keyword>
<feature type="transmembrane region" description="Helical" evidence="10">
    <location>
        <begin position="333"/>
        <end position="352"/>
    </location>
</feature>
<evidence type="ECO:0000256" key="3">
    <source>
        <dbReference type="ARBA" id="ARBA00012132"/>
    </source>
</evidence>
<dbReference type="InterPro" id="IPR032974">
    <property type="entry name" value="Polypren_kinase"/>
</dbReference>
<feature type="transmembrane region" description="Helical" evidence="10">
    <location>
        <begin position="180"/>
        <end position="200"/>
    </location>
</feature>
<keyword evidence="9 10" id="KW-0472">Membrane</keyword>
<sequence length="469" mass="53200">MTQSSLFWFLSPKFPLFIEDILVLVSVLLYFFAGRKIEQTLSKQASVLALAVGSFYLRPVVETVINFSFDSSLTNTSRGDSLKGRYHKAPLRPRADSGLAVGICIFPLLFVPVNVKDSGIFSILFAVCVASGVLVLVSIAGGNYDGLDKTPQVIVLREWLLSFIISLISCLIFVSSINLTSLVLIAITNCLFPLFMRICIYCLQGSFSLAEAIIISESGVSLLVYCIWTSLPPSNDDFVFHEEVYPLHKMSCAVGMAIVLFFFGYSYLFASSGCRVGKNHCIGEQGKNSYSILNSCCFVGFILVDLVFCYLWVTCFVSNPERILFNYIVNSWSAIWLTVYWIVLLCLVLFLYPPHRLSLVPIVSRKYYHLVLFFILLPSLFVEAAFIRLCSIIALFLLITIELGRASHVYGIRWLVNDYMSALIDHRDNGTIYMTHLYLNVWNGDFGCRRYCDRLFWDIFWEKKMAWNL</sequence>
<keyword evidence="5 10" id="KW-0812">Transmembrane</keyword>
<dbReference type="EC" id="2.7.1.108" evidence="3"/>
<keyword evidence="6" id="KW-0418">Kinase</keyword>
<dbReference type="GeneID" id="17086495"/>
<dbReference type="Proteomes" id="UP000030680">
    <property type="component" value="Unassembled WGS sequence"/>
</dbReference>
<dbReference type="AlphaFoldDB" id="M2XVB5"/>
<proteinExistence type="inferred from homology"/>